<comment type="caution">
    <text evidence="3">The sequence shown here is derived from an EMBL/GenBank/DDBJ whole genome shotgun (WGS) entry which is preliminary data.</text>
</comment>
<dbReference type="EMBL" id="LXQA010109116">
    <property type="protein sequence ID" value="MCI18223.1"/>
    <property type="molecule type" value="Genomic_DNA"/>
</dbReference>
<feature type="domain" description="Trichome birefringence-like C-terminal" evidence="2">
    <location>
        <begin position="71"/>
        <end position="108"/>
    </location>
</feature>
<proteinExistence type="inferred from homology"/>
<feature type="non-terminal residue" evidence="3">
    <location>
        <position position="109"/>
    </location>
</feature>
<keyword evidence="4" id="KW-1185">Reference proteome</keyword>
<accession>A0A392Q1E0</accession>
<evidence type="ECO:0000313" key="3">
    <source>
        <dbReference type="EMBL" id="MCI18223.1"/>
    </source>
</evidence>
<reference evidence="3 4" key="1">
    <citation type="journal article" date="2018" name="Front. Plant Sci.">
        <title>Red Clover (Trifolium pratense) and Zigzag Clover (T. medium) - A Picture of Genomic Similarities and Differences.</title>
        <authorList>
            <person name="Dluhosova J."/>
            <person name="Istvanek J."/>
            <person name="Nedelnik J."/>
            <person name="Repkova J."/>
        </authorList>
    </citation>
    <scope>NUCLEOTIDE SEQUENCE [LARGE SCALE GENOMIC DNA]</scope>
    <source>
        <strain evidence="4">cv. 10/8</strain>
        <tissue evidence="3">Leaf</tissue>
    </source>
</reference>
<dbReference type="AlphaFoldDB" id="A0A392Q1E0"/>
<sequence length="109" mass="12673">MMLWSRFLIVGEERMVNGTGTSVFDLNFDKIDEDWAKVIPELDYAIISDGHWYFRLMYLHQGALNYINNCKECKKGKLLTILRTFAPAHFENGVWNTGGYCNRTSPMNE</sequence>
<evidence type="ECO:0000256" key="1">
    <source>
        <dbReference type="ARBA" id="ARBA00007727"/>
    </source>
</evidence>
<evidence type="ECO:0000313" key="4">
    <source>
        <dbReference type="Proteomes" id="UP000265520"/>
    </source>
</evidence>
<organism evidence="3 4">
    <name type="scientific">Trifolium medium</name>
    <dbReference type="NCBI Taxonomy" id="97028"/>
    <lineage>
        <taxon>Eukaryota</taxon>
        <taxon>Viridiplantae</taxon>
        <taxon>Streptophyta</taxon>
        <taxon>Embryophyta</taxon>
        <taxon>Tracheophyta</taxon>
        <taxon>Spermatophyta</taxon>
        <taxon>Magnoliopsida</taxon>
        <taxon>eudicotyledons</taxon>
        <taxon>Gunneridae</taxon>
        <taxon>Pentapetalae</taxon>
        <taxon>rosids</taxon>
        <taxon>fabids</taxon>
        <taxon>Fabales</taxon>
        <taxon>Fabaceae</taxon>
        <taxon>Papilionoideae</taxon>
        <taxon>50 kb inversion clade</taxon>
        <taxon>NPAAA clade</taxon>
        <taxon>Hologalegina</taxon>
        <taxon>IRL clade</taxon>
        <taxon>Trifolieae</taxon>
        <taxon>Trifolium</taxon>
    </lineage>
</organism>
<protein>
    <submittedName>
        <fullName evidence="3">Protein YLS7-like</fullName>
    </submittedName>
</protein>
<evidence type="ECO:0000259" key="2">
    <source>
        <dbReference type="Pfam" id="PF13839"/>
    </source>
</evidence>
<dbReference type="Proteomes" id="UP000265520">
    <property type="component" value="Unassembled WGS sequence"/>
</dbReference>
<dbReference type="GO" id="GO:0016740">
    <property type="term" value="F:transferase activity"/>
    <property type="evidence" value="ECO:0007669"/>
    <property type="project" value="InterPro"/>
</dbReference>
<feature type="domain" description="Trichome birefringence-like C-terminal" evidence="2">
    <location>
        <begin position="2"/>
        <end position="68"/>
    </location>
</feature>
<dbReference type="Pfam" id="PF13839">
    <property type="entry name" value="PC-Esterase"/>
    <property type="match status" value="2"/>
</dbReference>
<comment type="similarity">
    <text evidence="1">Belongs to the PC-esterase family. TBL subfamily.</text>
</comment>
<name>A0A392Q1E0_9FABA</name>
<dbReference type="InterPro" id="IPR026057">
    <property type="entry name" value="TBL_C"/>
</dbReference>